<dbReference type="InterPro" id="IPR050858">
    <property type="entry name" value="Mal-CoA-ACP_Trans/PKS_FabD"/>
</dbReference>
<dbReference type="InterPro" id="IPR016036">
    <property type="entry name" value="Malonyl_transacylase_ACP-bd"/>
</dbReference>
<comment type="similarity">
    <text evidence="4">Belongs to the fabD family.</text>
</comment>
<dbReference type="SUPFAM" id="SSF55048">
    <property type="entry name" value="Probable ACP-binding domain of malonyl-CoA ACP transacylase"/>
    <property type="match status" value="1"/>
</dbReference>
<feature type="active site" evidence="5">
    <location>
        <position position="197"/>
    </location>
</feature>
<accession>A0A7G9GK69</accession>
<dbReference type="PIRSF" id="PIRSF000446">
    <property type="entry name" value="Mct"/>
    <property type="match status" value="1"/>
</dbReference>
<evidence type="ECO:0000259" key="6">
    <source>
        <dbReference type="SMART" id="SM00827"/>
    </source>
</evidence>
<keyword evidence="2 4" id="KW-0012">Acyltransferase</keyword>
<comment type="catalytic activity">
    <reaction evidence="3 4">
        <text>holo-[ACP] + malonyl-CoA = malonyl-[ACP] + CoA</text>
        <dbReference type="Rhea" id="RHEA:41792"/>
        <dbReference type="Rhea" id="RHEA-COMP:9623"/>
        <dbReference type="Rhea" id="RHEA-COMP:9685"/>
        <dbReference type="ChEBI" id="CHEBI:57287"/>
        <dbReference type="ChEBI" id="CHEBI:57384"/>
        <dbReference type="ChEBI" id="CHEBI:64479"/>
        <dbReference type="ChEBI" id="CHEBI:78449"/>
        <dbReference type="EC" id="2.3.1.39"/>
    </reaction>
</comment>
<gene>
    <name evidence="7" type="primary">fabD</name>
    <name evidence="7" type="ORF">H9Q80_13135</name>
</gene>
<dbReference type="EC" id="2.3.1.39" evidence="4"/>
<dbReference type="InterPro" id="IPR024925">
    <property type="entry name" value="Malonyl_CoA-ACP_transAc"/>
</dbReference>
<dbReference type="FunFam" id="3.30.70.250:FF:000001">
    <property type="entry name" value="Malonyl CoA-acyl carrier protein transacylase"/>
    <property type="match status" value="1"/>
</dbReference>
<dbReference type="InterPro" id="IPR001227">
    <property type="entry name" value="Ac_transferase_dom_sf"/>
</dbReference>
<dbReference type="SUPFAM" id="SSF52151">
    <property type="entry name" value="FabD/lysophospholipase-like"/>
    <property type="match status" value="1"/>
</dbReference>
<protein>
    <recommendedName>
        <fullName evidence="4">Malonyl CoA-acyl carrier protein transacylase</fullName>
        <ecNumber evidence="4">2.3.1.39</ecNumber>
    </recommendedName>
</protein>
<sequence>MKTAFLFAGQGAQTPGMGKDIYEADPLAKAVFDSVELDVDIKDLCFQGPKEKLDDTQYAQPAIFVTSMALAKVLHEYGIQADVVAGLSLGEYAALCYAKAFSISDGAKIVRERGKIMANALPAGTSSMYAILMLDEVSILEACEEVKSIGVCEIANYNCPGQIVITGEKAAVDKAKDLCIEKGARRAVPLAVSGAFHSSLLNDAAIKLHDVLSNYDLKKPSIPVYHNISGNIEDQPLIDILSKQIAHSVYFEQTIANMLGDGVDTFIEVGPGKTISGFVKKCCKGHDVKILHVEDMTTLKECVEALKG</sequence>
<evidence type="ECO:0000256" key="2">
    <source>
        <dbReference type="ARBA" id="ARBA00023315"/>
    </source>
</evidence>
<dbReference type="KEGG" id="ehn:H9Q80_13135"/>
<dbReference type="EMBL" id="CP060636">
    <property type="protein sequence ID" value="QNM11201.1"/>
    <property type="molecule type" value="Genomic_DNA"/>
</dbReference>
<name>A0A7G9GK69_9FIRM</name>
<dbReference type="InterPro" id="IPR004410">
    <property type="entry name" value="Malonyl_CoA-ACP_transAc_FabD"/>
</dbReference>
<evidence type="ECO:0000256" key="1">
    <source>
        <dbReference type="ARBA" id="ARBA00022679"/>
    </source>
</evidence>
<evidence type="ECO:0000256" key="3">
    <source>
        <dbReference type="ARBA" id="ARBA00048462"/>
    </source>
</evidence>
<proteinExistence type="inferred from homology"/>
<keyword evidence="1 4" id="KW-0808">Transferase</keyword>
<dbReference type="RefSeq" id="WP_117451643.1">
    <property type="nucleotide sequence ID" value="NZ_CP060636.1"/>
</dbReference>
<evidence type="ECO:0000313" key="7">
    <source>
        <dbReference type="EMBL" id="QNM11201.1"/>
    </source>
</evidence>
<organism evidence="7 8">
    <name type="scientific">[Eubacterium] hominis</name>
    <dbReference type="NCBI Taxonomy" id="2764325"/>
    <lineage>
        <taxon>Bacteria</taxon>
        <taxon>Bacillati</taxon>
        <taxon>Bacillota</taxon>
        <taxon>Erysipelotrichia</taxon>
        <taxon>Erysipelotrichales</taxon>
        <taxon>Erysipelotrichaceae</taxon>
        <taxon>Amedibacillus</taxon>
    </lineage>
</organism>
<dbReference type="InterPro" id="IPR016035">
    <property type="entry name" value="Acyl_Trfase/lysoPLipase"/>
</dbReference>
<evidence type="ECO:0000256" key="5">
    <source>
        <dbReference type="PIRSR" id="PIRSR000446-1"/>
    </source>
</evidence>
<evidence type="ECO:0000313" key="8">
    <source>
        <dbReference type="Proteomes" id="UP000515856"/>
    </source>
</evidence>
<dbReference type="NCBIfam" id="TIGR00128">
    <property type="entry name" value="fabD"/>
    <property type="match status" value="1"/>
</dbReference>
<dbReference type="SMART" id="SM00827">
    <property type="entry name" value="PKS_AT"/>
    <property type="match status" value="1"/>
</dbReference>
<dbReference type="GO" id="GO:0005829">
    <property type="term" value="C:cytosol"/>
    <property type="evidence" value="ECO:0007669"/>
    <property type="project" value="TreeGrafter"/>
</dbReference>
<feature type="domain" description="Malonyl-CoA:ACP transacylase (MAT)" evidence="6">
    <location>
        <begin position="6"/>
        <end position="301"/>
    </location>
</feature>
<dbReference type="PANTHER" id="PTHR42681:SF1">
    <property type="entry name" value="MALONYL-COA-ACYL CARRIER PROTEIN TRANSACYLASE, MITOCHONDRIAL"/>
    <property type="match status" value="1"/>
</dbReference>
<dbReference type="GO" id="GO:0006633">
    <property type="term" value="P:fatty acid biosynthetic process"/>
    <property type="evidence" value="ECO:0007669"/>
    <property type="project" value="TreeGrafter"/>
</dbReference>
<dbReference type="PANTHER" id="PTHR42681">
    <property type="entry name" value="MALONYL-COA-ACYL CARRIER PROTEIN TRANSACYLASE, MITOCHONDRIAL"/>
    <property type="match status" value="1"/>
</dbReference>
<dbReference type="GO" id="GO:0004314">
    <property type="term" value="F:[acyl-carrier-protein] S-malonyltransferase activity"/>
    <property type="evidence" value="ECO:0007669"/>
    <property type="project" value="UniProtKB-EC"/>
</dbReference>
<dbReference type="Pfam" id="PF00698">
    <property type="entry name" value="Acyl_transf_1"/>
    <property type="match status" value="1"/>
</dbReference>
<dbReference type="AlphaFoldDB" id="A0A7G9GK69"/>
<reference evidence="7 8" key="1">
    <citation type="submission" date="2020-08" db="EMBL/GenBank/DDBJ databases">
        <authorList>
            <person name="Liu C."/>
            <person name="Sun Q."/>
        </authorList>
    </citation>
    <scope>NUCLEOTIDE SEQUENCE [LARGE SCALE GENOMIC DNA]</scope>
    <source>
        <strain evidence="7 8">NSJ-61</strain>
    </source>
</reference>
<dbReference type="Proteomes" id="UP000515856">
    <property type="component" value="Chromosome"/>
</dbReference>
<evidence type="ECO:0000256" key="4">
    <source>
        <dbReference type="PIRNR" id="PIRNR000446"/>
    </source>
</evidence>
<keyword evidence="8" id="KW-1185">Reference proteome</keyword>
<dbReference type="Gene3D" id="3.30.70.250">
    <property type="entry name" value="Malonyl-CoA ACP transacylase, ACP-binding"/>
    <property type="match status" value="1"/>
</dbReference>
<dbReference type="Gene3D" id="3.40.366.10">
    <property type="entry name" value="Malonyl-Coenzyme A Acyl Carrier Protein, domain 2"/>
    <property type="match status" value="1"/>
</dbReference>
<feature type="active site" evidence="5">
    <location>
        <position position="88"/>
    </location>
</feature>
<dbReference type="InterPro" id="IPR014043">
    <property type="entry name" value="Acyl_transferase_dom"/>
</dbReference>